<keyword evidence="5" id="KW-0808">Transferase</keyword>
<evidence type="ECO:0000256" key="4">
    <source>
        <dbReference type="ARBA" id="ARBA00022676"/>
    </source>
</evidence>
<evidence type="ECO:0000313" key="12">
    <source>
        <dbReference type="Proteomes" id="UP000245119"/>
    </source>
</evidence>
<evidence type="ECO:0000259" key="10">
    <source>
        <dbReference type="Pfam" id="PF09258"/>
    </source>
</evidence>
<keyword evidence="6" id="KW-0735">Signal-anchor</keyword>
<reference evidence="11 12" key="1">
    <citation type="submission" date="2018-04" db="EMBL/GenBank/DDBJ databases">
        <title>The genome of golden apple snail Pomacea canaliculata provides insight into stress tolerance and invasive adaptation.</title>
        <authorList>
            <person name="Liu C."/>
            <person name="Liu B."/>
            <person name="Ren Y."/>
            <person name="Zhang Y."/>
            <person name="Wang H."/>
            <person name="Li S."/>
            <person name="Jiang F."/>
            <person name="Yin L."/>
            <person name="Zhang G."/>
            <person name="Qian W."/>
            <person name="Fan W."/>
        </authorList>
    </citation>
    <scope>NUCLEOTIDE SEQUENCE [LARGE SCALE GENOMIC DNA]</scope>
    <source>
        <strain evidence="11">SZHN2017</strain>
        <tissue evidence="11">Muscle</tissue>
    </source>
</reference>
<dbReference type="PANTHER" id="PTHR48261">
    <property type="entry name" value="ACETYLGLUCOSAMINYLTRANSFERASE"/>
    <property type="match status" value="1"/>
</dbReference>
<dbReference type="InterPro" id="IPR029044">
    <property type="entry name" value="Nucleotide-diphossugar_trans"/>
</dbReference>
<evidence type="ECO:0000256" key="9">
    <source>
        <dbReference type="ARBA" id="ARBA00023180"/>
    </source>
</evidence>
<keyword evidence="12" id="KW-1185">Reference proteome</keyword>
<organism evidence="11 12">
    <name type="scientific">Pomacea canaliculata</name>
    <name type="common">Golden apple snail</name>
    <dbReference type="NCBI Taxonomy" id="400727"/>
    <lineage>
        <taxon>Eukaryota</taxon>
        <taxon>Metazoa</taxon>
        <taxon>Spiralia</taxon>
        <taxon>Lophotrochozoa</taxon>
        <taxon>Mollusca</taxon>
        <taxon>Gastropoda</taxon>
        <taxon>Caenogastropoda</taxon>
        <taxon>Architaenioglossa</taxon>
        <taxon>Ampullarioidea</taxon>
        <taxon>Ampullariidae</taxon>
        <taxon>Pomacea</taxon>
    </lineage>
</organism>
<sequence>MAAATVVDANGLKQIVPLTQPTPLRLFDEMIRDRINGYLARPLHLWNSGPGAGYVMLDFSDALLDFPFFYRQYHADPVDKFTAVIFATSPALPSSPLFRLLRNVARSAFVHKIIVLWNCDIPPPPSRRWPADLGVPVLVKTRIMKSVNARFAPYKEIETDAVFGLDEDALLTTEEIDFAFSIWKEFPERIVGYPARSHYWDELRGKWRYSSKWSNEYSMVLTGAAIYHRYYNYMYTHHVSRLLTQRVDASSNCHDILMNFLVSHVTRRTPIKLTQRKQYRELALGTGGGPGEVSSSKLSSWTDQQHFAQRQTCVEEFVSLFGYMPLIRSKLRMDPLLFKDPVSNFRKKYRRIELIPS</sequence>
<evidence type="ECO:0000256" key="5">
    <source>
        <dbReference type="ARBA" id="ARBA00022679"/>
    </source>
</evidence>
<evidence type="ECO:0000256" key="7">
    <source>
        <dbReference type="ARBA" id="ARBA00023136"/>
    </source>
</evidence>
<comment type="caution">
    <text evidence="11">The sequence shown here is derived from an EMBL/GenBank/DDBJ whole genome shotgun (WGS) entry which is preliminary data.</text>
</comment>
<dbReference type="Gene3D" id="3.90.550.10">
    <property type="entry name" value="Spore Coat Polysaccharide Biosynthesis Protein SpsA, Chain A"/>
    <property type="match status" value="1"/>
</dbReference>
<name>A0A2T7PGL3_POMCA</name>
<dbReference type="GO" id="GO:0016757">
    <property type="term" value="F:glycosyltransferase activity"/>
    <property type="evidence" value="ECO:0007669"/>
    <property type="project" value="UniProtKB-KW"/>
</dbReference>
<dbReference type="InterPro" id="IPR015338">
    <property type="entry name" value="GT64_dom"/>
</dbReference>
<evidence type="ECO:0000256" key="6">
    <source>
        <dbReference type="ARBA" id="ARBA00022968"/>
    </source>
</evidence>
<proteinExistence type="inferred from homology"/>
<dbReference type="PANTHER" id="PTHR48261:SF3">
    <property type="entry name" value="EXOSTOSIN GLYCOSYLTRANSFERASE 1"/>
    <property type="match status" value="1"/>
</dbReference>
<accession>A0A2T7PGL3</accession>
<dbReference type="EMBL" id="PZQS01000004">
    <property type="protein sequence ID" value="PVD32563.1"/>
    <property type="molecule type" value="Genomic_DNA"/>
</dbReference>
<dbReference type="STRING" id="400727.A0A2T7PGL3"/>
<dbReference type="GO" id="GO:1901135">
    <property type="term" value="P:carbohydrate derivative metabolic process"/>
    <property type="evidence" value="ECO:0007669"/>
    <property type="project" value="UniProtKB-ARBA"/>
</dbReference>
<keyword evidence="6" id="KW-0812">Transmembrane</keyword>
<dbReference type="SUPFAM" id="SSF53448">
    <property type="entry name" value="Nucleotide-diphospho-sugar transferases"/>
    <property type="match status" value="1"/>
</dbReference>
<evidence type="ECO:0000256" key="8">
    <source>
        <dbReference type="ARBA" id="ARBA00023157"/>
    </source>
</evidence>
<keyword evidence="7" id="KW-0472">Membrane</keyword>
<dbReference type="InterPro" id="IPR004263">
    <property type="entry name" value="Exostosin"/>
</dbReference>
<evidence type="ECO:0000256" key="1">
    <source>
        <dbReference type="ARBA" id="ARBA00004648"/>
    </source>
</evidence>
<gene>
    <name evidence="11" type="ORF">C0Q70_08004</name>
</gene>
<dbReference type="Proteomes" id="UP000245119">
    <property type="component" value="Linkage Group LG4"/>
</dbReference>
<dbReference type="AlphaFoldDB" id="A0A2T7PGL3"/>
<keyword evidence="9" id="KW-0325">Glycoprotein</keyword>
<evidence type="ECO:0000256" key="2">
    <source>
        <dbReference type="ARBA" id="ARBA00004922"/>
    </source>
</evidence>
<keyword evidence="4" id="KW-0328">Glycosyltransferase</keyword>
<evidence type="ECO:0000313" key="11">
    <source>
        <dbReference type="EMBL" id="PVD32563.1"/>
    </source>
</evidence>
<evidence type="ECO:0000256" key="3">
    <source>
        <dbReference type="ARBA" id="ARBA00010271"/>
    </source>
</evidence>
<protein>
    <recommendedName>
        <fullName evidence="10">Glycosyl transferase 64 domain-containing protein</fullName>
    </recommendedName>
</protein>
<dbReference type="OrthoDB" id="5954868at2759"/>
<comment type="subcellular location">
    <subcellularLocation>
        <location evidence="1">Endoplasmic reticulum membrane</location>
        <topology evidence="1">Single-pass type II membrane protein</topology>
    </subcellularLocation>
</comment>
<dbReference type="Pfam" id="PF09258">
    <property type="entry name" value="Glyco_transf_64"/>
    <property type="match status" value="1"/>
</dbReference>
<feature type="domain" description="Glycosyl transferase 64" evidence="10">
    <location>
        <begin position="81"/>
        <end position="338"/>
    </location>
</feature>
<dbReference type="GO" id="GO:0005789">
    <property type="term" value="C:endoplasmic reticulum membrane"/>
    <property type="evidence" value="ECO:0007669"/>
    <property type="project" value="UniProtKB-SubCell"/>
</dbReference>
<comment type="similarity">
    <text evidence="3">Belongs to the glycosyltransferase 47 family.</text>
</comment>
<comment type="pathway">
    <text evidence="2">Protein modification; protein glycosylation.</text>
</comment>
<keyword evidence="8" id="KW-1015">Disulfide bond</keyword>